<feature type="compositionally biased region" description="Basic residues" evidence="7">
    <location>
        <begin position="223"/>
        <end position="233"/>
    </location>
</feature>
<evidence type="ECO:0000313" key="13">
    <source>
        <dbReference type="RefSeq" id="XP_028128409.1"/>
    </source>
</evidence>
<dbReference type="InterPro" id="IPR013784">
    <property type="entry name" value="Carb-bd-like_fold"/>
</dbReference>
<evidence type="ECO:0000256" key="8">
    <source>
        <dbReference type="SAM" id="Phobius"/>
    </source>
</evidence>
<keyword evidence="6 8" id="KW-0472">Membrane</keyword>
<dbReference type="EnsemblMetazoa" id="XM_028272608.2">
    <property type="protein sequence ID" value="XP_028128409.1"/>
    <property type="gene ID" value="LOC114324766"/>
</dbReference>
<comment type="subcellular location">
    <subcellularLocation>
        <location evidence="1">Membrane</location>
        <topology evidence="1">Single-pass membrane protein</topology>
    </subcellularLocation>
</comment>
<feature type="region of interest" description="Disordered" evidence="7">
    <location>
        <begin position="203"/>
        <end position="233"/>
    </location>
</feature>
<organism evidence="13">
    <name type="scientific">Diabrotica virgifera virgifera</name>
    <name type="common">western corn rootworm</name>
    <dbReference type="NCBI Taxonomy" id="50390"/>
    <lineage>
        <taxon>Eukaryota</taxon>
        <taxon>Metazoa</taxon>
        <taxon>Ecdysozoa</taxon>
        <taxon>Arthropoda</taxon>
        <taxon>Hexapoda</taxon>
        <taxon>Insecta</taxon>
        <taxon>Pterygota</taxon>
        <taxon>Neoptera</taxon>
        <taxon>Endopterygota</taxon>
        <taxon>Coleoptera</taxon>
        <taxon>Polyphaga</taxon>
        <taxon>Cucujiformia</taxon>
        <taxon>Chrysomeloidea</taxon>
        <taxon>Chrysomelidae</taxon>
        <taxon>Galerucinae</taxon>
        <taxon>Diabroticina</taxon>
        <taxon>Diabroticites</taxon>
        <taxon>Diabrotica</taxon>
    </lineage>
</organism>
<keyword evidence="5 8" id="KW-1133">Transmembrane helix</keyword>
<dbReference type="CTD" id="56851"/>
<keyword evidence="12" id="KW-1185">Reference proteome</keyword>
<name>A0A6P7EYS9_DIAVI</name>
<dbReference type="InterPro" id="IPR019008">
    <property type="entry name" value="Beta_sandwich_EMC7"/>
</dbReference>
<evidence type="ECO:0000256" key="1">
    <source>
        <dbReference type="ARBA" id="ARBA00004167"/>
    </source>
</evidence>
<sequence>MYLKLFYLFSILLVVINAAKSELNSEEDNDASRYVLEGRVFPLTDSQSKQFNWQANTRIHVNGGEYLGFVRRDGSFTVHNVPAGSYIVEVLHPEFAFEPARVEINSKGKFRARKVNHIKISEVIIVPYPLRMKALGKTRYFQLREQWRITDLLFNPMIMMMVLPLLLVMVLPKMMNDPETKKEMEQIQNMAKFEMSDRFSNYLAGSTTPAQTDKDKNQAVNKKSQKTRKRIEK</sequence>
<gene>
    <name evidence="13" type="primary">LOC114324766</name>
</gene>
<dbReference type="FunCoup" id="A0A6P7EYS9">
    <property type="interactions" value="1790"/>
</dbReference>
<evidence type="ECO:0000256" key="7">
    <source>
        <dbReference type="SAM" id="MobiDB-lite"/>
    </source>
</evidence>
<reference evidence="11" key="2">
    <citation type="submission" date="2025-05" db="UniProtKB">
        <authorList>
            <consortium name="EnsemblMetazoa"/>
        </authorList>
    </citation>
    <scope>IDENTIFICATION</scope>
</reference>
<dbReference type="GO" id="GO:0072546">
    <property type="term" value="C:EMC complex"/>
    <property type="evidence" value="ECO:0007669"/>
    <property type="project" value="TreeGrafter"/>
</dbReference>
<feature type="signal peptide" evidence="9">
    <location>
        <begin position="1"/>
        <end position="21"/>
    </location>
</feature>
<dbReference type="PANTHER" id="PTHR13605">
    <property type="entry name" value="ER MEMBRANE PROTEIN COMPLEX SUBUNIT 7"/>
    <property type="match status" value="1"/>
</dbReference>
<evidence type="ECO:0000259" key="10">
    <source>
        <dbReference type="Pfam" id="PF09430"/>
    </source>
</evidence>
<dbReference type="InParanoid" id="A0A6P7EYS9"/>
<evidence type="ECO:0000256" key="3">
    <source>
        <dbReference type="ARBA" id="ARBA00022692"/>
    </source>
</evidence>
<dbReference type="GO" id="GO:0030246">
    <property type="term" value="F:carbohydrate binding"/>
    <property type="evidence" value="ECO:0007669"/>
    <property type="project" value="InterPro"/>
</dbReference>
<feature type="domain" description="ER membrane protein complex subunit 7 beta-sandwich" evidence="10">
    <location>
        <begin position="51"/>
        <end position="160"/>
    </location>
</feature>
<dbReference type="OrthoDB" id="27095at2759"/>
<protein>
    <submittedName>
        <fullName evidence="13">ER membrane protein complex subunit 7 homolog</fullName>
    </submittedName>
</protein>
<dbReference type="InterPro" id="IPR039163">
    <property type="entry name" value="EMC7"/>
</dbReference>
<keyword evidence="4 9" id="KW-0732">Signal</keyword>
<accession>A0A6P7EYS9</accession>
<evidence type="ECO:0000256" key="2">
    <source>
        <dbReference type="ARBA" id="ARBA00008880"/>
    </source>
</evidence>
<evidence type="ECO:0000313" key="12">
    <source>
        <dbReference type="Proteomes" id="UP001652700"/>
    </source>
</evidence>
<dbReference type="Pfam" id="PF09430">
    <property type="entry name" value="EMC7_beta-sandw"/>
    <property type="match status" value="1"/>
</dbReference>
<feature type="transmembrane region" description="Helical" evidence="8">
    <location>
        <begin position="152"/>
        <end position="172"/>
    </location>
</feature>
<evidence type="ECO:0000256" key="9">
    <source>
        <dbReference type="SAM" id="SignalP"/>
    </source>
</evidence>
<evidence type="ECO:0000256" key="6">
    <source>
        <dbReference type="ARBA" id="ARBA00023136"/>
    </source>
</evidence>
<dbReference type="PANTHER" id="PTHR13605:SF4">
    <property type="entry name" value="ER MEMBRANE PROTEIN COMPLEX SUBUNIT 7"/>
    <property type="match status" value="1"/>
</dbReference>
<dbReference type="RefSeq" id="XP_028128409.1">
    <property type="nucleotide sequence ID" value="XM_028272608.1"/>
</dbReference>
<dbReference type="KEGG" id="dvv:114324766"/>
<dbReference type="SUPFAM" id="SSF49452">
    <property type="entry name" value="Starch-binding domain-like"/>
    <property type="match status" value="1"/>
</dbReference>
<dbReference type="Proteomes" id="UP001652700">
    <property type="component" value="Unplaced"/>
</dbReference>
<dbReference type="AlphaFoldDB" id="A0A6P7EYS9"/>
<dbReference type="GeneID" id="114324766"/>
<comment type="similarity">
    <text evidence="2">Belongs to the EMC7 family.</text>
</comment>
<feature type="chain" id="PRO_5027937273" evidence="9">
    <location>
        <begin position="22"/>
        <end position="233"/>
    </location>
</feature>
<evidence type="ECO:0000256" key="5">
    <source>
        <dbReference type="ARBA" id="ARBA00022989"/>
    </source>
</evidence>
<proteinExistence type="inferred from homology"/>
<keyword evidence="3 8" id="KW-0812">Transmembrane</keyword>
<reference evidence="13" key="1">
    <citation type="submission" date="2025-04" db="UniProtKB">
        <authorList>
            <consortium name="RefSeq"/>
        </authorList>
    </citation>
    <scope>IDENTIFICATION</scope>
    <source>
        <tissue evidence="13">Whole insect</tissue>
    </source>
</reference>
<evidence type="ECO:0000256" key="4">
    <source>
        <dbReference type="ARBA" id="ARBA00022729"/>
    </source>
</evidence>
<evidence type="ECO:0000313" key="11">
    <source>
        <dbReference type="EnsemblMetazoa" id="XP_028128409.1"/>
    </source>
</evidence>